<keyword evidence="2" id="KW-1185">Reference proteome</keyword>
<dbReference type="EMBL" id="CAUOFW020005204">
    <property type="protein sequence ID" value="CAK9169015.1"/>
    <property type="molecule type" value="Genomic_DNA"/>
</dbReference>
<evidence type="ECO:0000313" key="1">
    <source>
        <dbReference type="EMBL" id="CAK9169015.1"/>
    </source>
</evidence>
<evidence type="ECO:0000313" key="2">
    <source>
        <dbReference type="Proteomes" id="UP001642360"/>
    </source>
</evidence>
<organism evidence="1 2">
    <name type="scientific">Ilex paraguariensis</name>
    <name type="common">yerba mate</name>
    <dbReference type="NCBI Taxonomy" id="185542"/>
    <lineage>
        <taxon>Eukaryota</taxon>
        <taxon>Viridiplantae</taxon>
        <taxon>Streptophyta</taxon>
        <taxon>Embryophyta</taxon>
        <taxon>Tracheophyta</taxon>
        <taxon>Spermatophyta</taxon>
        <taxon>Magnoliopsida</taxon>
        <taxon>eudicotyledons</taxon>
        <taxon>Gunneridae</taxon>
        <taxon>Pentapetalae</taxon>
        <taxon>asterids</taxon>
        <taxon>campanulids</taxon>
        <taxon>Aquifoliales</taxon>
        <taxon>Aquifoliaceae</taxon>
        <taxon>Ilex</taxon>
    </lineage>
</organism>
<dbReference type="AlphaFoldDB" id="A0ABC8TN33"/>
<accession>A0ABC8TN33</accession>
<dbReference type="Proteomes" id="UP001642360">
    <property type="component" value="Unassembled WGS sequence"/>
</dbReference>
<reference evidence="1 2" key="1">
    <citation type="submission" date="2024-02" db="EMBL/GenBank/DDBJ databases">
        <authorList>
            <person name="Vignale AGUSTIN F."/>
            <person name="Sosa J E."/>
            <person name="Modenutti C."/>
        </authorList>
    </citation>
    <scope>NUCLEOTIDE SEQUENCE [LARGE SCALE GENOMIC DNA]</scope>
</reference>
<feature type="non-terminal residue" evidence="1">
    <location>
        <position position="127"/>
    </location>
</feature>
<gene>
    <name evidence="1" type="ORF">ILEXP_LOCUS38446</name>
</gene>
<proteinExistence type="predicted"/>
<sequence>MWSLDLCQQKSKVKKQIIQRDRGRRKVVFYPFHPLNSDLQWRPLFKTGQFGHLEQGLNGAIRAFKPGRSDSPVRGFKIPTSPELNVPKNLSYWKIHPAMMMKKIIEKTPLSKANAELEPPALDSRDE</sequence>
<protein>
    <submittedName>
        <fullName evidence="1">Uncharacterized protein</fullName>
    </submittedName>
</protein>
<name>A0ABC8TN33_9AQUA</name>
<comment type="caution">
    <text evidence="1">The sequence shown here is derived from an EMBL/GenBank/DDBJ whole genome shotgun (WGS) entry which is preliminary data.</text>
</comment>